<evidence type="ECO:0000256" key="1">
    <source>
        <dbReference type="ARBA" id="ARBA00004922"/>
    </source>
</evidence>
<evidence type="ECO:0000259" key="6">
    <source>
        <dbReference type="Pfam" id="PF13844"/>
    </source>
</evidence>
<keyword evidence="5" id="KW-0802">TPR repeat</keyword>
<evidence type="ECO:0000313" key="8">
    <source>
        <dbReference type="Proteomes" id="UP001328733"/>
    </source>
</evidence>
<proteinExistence type="predicted"/>
<feature type="domain" description="O-GlcNAc transferase C-terminal" evidence="6">
    <location>
        <begin position="516"/>
        <end position="702"/>
    </location>
</feature>
<dbReference type="GO" id="GO:0016757">
    <property type="term" value="F:glycosyltransferase activity"/>
    <property type="evidence" value="ECO:0007669"/>
    <property type="project" value="UniProtKB-KW"/>
</dbReference>
<dbReference type="Gene3D" id="3.40.50.11380">
    <property type="match status" value="1"/>
</dbReference>
<dbReference type="SUPFAM" id="SSF48452">
    <property type="entry name" value="TPR-like"/>
    <property type="match status" value="1"/>
</dbReference>
<dbReference type="InterPro" id="IPR029489">
    <property type="entry name" value="OGT/SEC/SPY_C"/>
</dbReference>
<organism evidence="7 8">
    <name type="scientific">Pannus brasiliensis CCIBt3594</name>
    <dbReference type="NCBI Taxonomy" id="1427578"/>
    <lineage>
        <taxon>Bacteria</taxon>
        <taxon>Bacillati</taxon>
        <taxon>Cyanobacteriota</taxon>
        <taxon>Cyanophyceae</taxon>
        <taxon>Oscillatoriophycideae</taxon>
        <taxon>Chroococcales</taxon>
        <taxon>Microcystaceae</taxon>
        <taxon>Pannus</taxon>
    </lineage>
</organism>
<feature type="domain" description="O-GlcNAc transferase C-terminal" evidence="6">
    <location>
        <begin position="352"/>
        <end position="506"/>
    </location>
</feature>
<evidence type="ECO:0000256" key="2">
    <source>
        <dbReference type="ARBA" id="ARBA00022676"/>
    </source>
</evidence>
<keyword evidence="3 7" id="KW-0808">Transferase</keyword>
<keyword evidence="4" id="KW-0677">Repeat</keyword>
<keyword evidence="8" id="KW-1185">Reference proteome</keyword>
<dbReference type="EMBL" id="JBAFSM010000004">
    <property type="protein sequence ID" value="MEG3436147.1"/>
    <property type="molecule type" value="Genomic_DNA"/>
</dbReference>
<dbReference type="AlphaFoldDB" id="A0AAW9QQ64"/>
<reference evidence="7 8" key="1">
    <citation type="submission" date="2024-01" db="EMBL/GenBank/DDBJ databases">
        <title>Genomic insights into the taxonomy and metabolism of the cyanobacterium Pannus brasiliensis CCIBt3594.</title>
        <authorList>
            <person name="Machado M."/>
            <person name="Botero N.B."/>
            <person name="Andreote A.P.D."/>
            <person name="Feitosa A.M.T."/>
            <person name="Popin R."/>
            <person name="Sivonen K."/>
            <person name="Fiore M.F."/>
        </authorList>
    </citation>
    <scope>NUCLEOTIDE SEQUENCE [LARGE SCALE GENOMIC DNA]</scope>
    <source>
        <strain evidence="7 8">CCIBt3594</strain>
    </source>
</reference>
<keyword evidence="2" id="KW-0328">Glycosyltransferase</keyword>
<evidence type="ECO:0000256" key="5">
    <source>
        <dbReference type="ARBA" id="ARBA00022803"/>
    </source>
</evidence>
<evidence type="ECO:0000313" key="7">
    <source>
        <dbReference type="EMBL" id="MEG3436147.1"/>
    </source>
</evidence>
<protein>
    <submittedName>
        <fullName evidence="7">O-linked N-acetylglucosamine transferase, SPINDLY family protein</fullName>
    </submittedName>
</protein>
<accession>A0AAW9QQ64</accession>
<sequence>MSWRPEVQNWRESDRHDLVAEFYEELIETEPEAIEHYWYLGLAYLLAGREEEARATWLFVLGQLEETEIDVRTAELVAILDEEANRQAALEKGETSALIRDYIRELNPDFLANQLQLICLEIQQNRFSPEILQERSIIELIDDSSSEGIPLELWLDCIDKIIQYPSSETLLFVKRIFSKYFTEEMVDCVASRVHALSQKNIEFAIELLKNILEIYPNHLFYLRQISLYLLKTKEYRSSIEFALKMRENYRDFPESMKAYIESHILYTRMFSSNWEKIDSIASQYKQALRATIEAGQCPRFVRDATNSSNFPLVYLEDNLVETRFLFNRTGELFQDWTRKKFSRLSKPRLSLAPRQEKLKIGYIAHTLNNHTIGLITRWLIHYHDREKFQIALYLVNQTEDEITRIWFREKVGNCQNFPDDASVIAERIEADNLDILVDLDSITGHTTCQVMALKPAPVQVTWLGFDGSGIPAIDYLLVDHYVLPENAGQYYREKLWRLPDCYIAVDGVEVAYPTLRREDLHLPDDAIAYLSVQTGLKRHPEQMRLQIRILREVSNSYLLVQGLGDIRSMRELFTDIASEEGVNPDRLRFLPSYPTGIYRANLPVADVVLDTYPFTGGTTTLDVLWMGIPVVTKVGQQWASRNSYTLMINAGITEGIAWNDAEYIEWGIRFGTDEKLRRTVIAKLEASRRTSPIWNARRFTRNVEDAYRQMWANYLEK</sequence>
<dbReference type="RefSeq" id="WP_332863601.1">
    <property type="nucleotide sequence ID" value="NZ_JBAFSM010000004.1"/>
</dbReference>
<dbReference type="Gene3D" id="3.40.50.2000">
    <property type="entry name" value="Glycogen Phosphorylase B"/>
    <property type="match status" value="1"/>
</dbReference>
<comment type="caution">
    <text evidence="7">The sequence shown here is derived from an EMBL/GenBank/DDBJ whole genome shotgun (WGS) entry which is preliminary data.</text>
</comment>
<gene>
    <name evidence="7" type="ORF">V0288_03365</name>
</gene>
<dbReference type="Proteomes" id="UP001328733">
    <property type="component" value="Unassembled WGS sequence"/>
</dbReference>
<dbReference type="PANTHER" id="PTHR44835">
    <property type="entry name" value="UDP-N-ACETYLGLUCOSAMINE--PEPTIDE N-ACETYLGLUCOSAMINYLTRANSFERASE SPINDLY-RELATED"/>
    <property type="match status" value="1"/>
</dbReference>
<dbReference type="InterPro" id="IPR051939">
    <property type="entry name" value="Glycosyltr_41/O-GlcNAc_trsf"/>
</dbReference>
<evidence type="ECO:0000256" key="3">
    <source>
        <dbReference type="ARBA" id="ARBA00022679"/>
    </source>
</evidence>
<dbReference type="InterPro" id="IPR011990">
    <property type="entry name" value="TPR-like_helical_dom_sf"/>
</dbReference>
<dbReference type="Gene3D" id="1.25.40.10">
    <property type="entry name" value="Tetratricopeptide repeat domain"/>
    <property type="match status" value="1"/>
</dbReference>
<comment type="pathway">
    <text evidence="1">Protein modification; protein glycosylation.</text>
</comment>
<dbReference type="PANTHER" id="PTHR44835:SF1">
    <property type="entry name" value="PROTEIN O-GLCNAC TRANSFERASE"/>
    <property type="match status" value="1"/>
</dbReference>
<evidence type="ECO:0000256" key="4">
    <source>
        <dbReference type="ARBA" id="ARBA00022737"/>
    </source>
</evidence>
<dbReference type="SUPFAM" id="SSF53756">
    <property type="entry name" value="UDP-Glycosyltransferase/glycogen phosphorylase"/>
    <property type="match status" value="1"/>
</dbReference>
<name>A0AAW9QQ64_9CHRO</name>
<dbReference type="Pfam" id="PF13844">
    <property type="entry name" value="Glyco_transf_41"/>
    <property type="match status" value="2"/>
</dbReference>